<evidence type="ECO:0000256" key="1">
    <source>
        <dbReference type="PROSITE-ProRule" id="PRU00339"/>
    </source>
</evidence>
<dbReference type="Gene3D" id="1.25.40.10">
    <property type="entry name" value="Tetratricopeptide repeat domain"/>
    <property type="match status" value="1"/>
</dbReference>
<gene>
    <name evidence="4" type="ORF">RM520_07625</name>
</gene>
<evidence type="ECO:0000256" key="2">
    <source>
        <dbReference type="SAM" id="MobiDB-lite"/>
    </source>
</evidence>
<keyword evidence="5" id="KW-1185">Reference proteome</keyword>
<evidence type="ECO:0000313" key="5">
    <source>
        <dbReference type="Proteomes" id="UP001250662"/>
    </source>
</evidence>
<feature type="domain" description="YaiO beta-barrel" evidence="3">
    <location>
        <begin position="202"/>
        <end position="373"/>
    </location>
</feature>
<protein>
    <submittedName>
        <fullName evidence="4">YaiO family outer membrane beta-barrel protein</fullName>
    </submittedName>
</protein>
<reference evidence="4 5" key="1">
    <citation type="submission" date="2023-09" db="EMBL/GenBank/DDBJ databases">
        <authorList>
            <person name="Rey-Velasco X."/>
        </authorList>
    </citation>
    <scope>NUCLEOTIDE SEQUENCE [LARGE SCALE GENOMIC DNA]</scope>
    <source>
        <strain evidence="4 5">P007</strain>
    </source>
</reference>
<dbReference type="PROSITE" id="PS50005">
    <property type="entry name" value="TPR"/>
    <property type="match status" value="1"/>
</dbReference>
<dbReference type="NCBIfam" id="TIGR04390">
    <property type="entry name" value="OMP_YaiO_dom"/>
    <property type="match status" value="1"/>
</dbReference>
<dbReference type="EMBL" id="JAVRHU010000002">
    <property type="protein sequence ID" value="MDT0621489.1"/>
    <property type="molecule type" value="Genomic_DNA"/>
</dbReference>
<comment type="caution">
    <text evidence="4">The sequence shown here is derived from an EMBL/GenBank/DDBJ whole genome shotgun (WGS) entry which is preliminary data.</text>
</comment>
<feature type="compositionally biased region" description="Basic and acidic residues" evidence="2">
    <location>
        <begin position="173"/>
        <end position="193"/>
    </location>
</feature>
<proteinExistence type="predicted"/>
<dbReference type="Proteomes" id="UP001250662">
    <property type="component" value="Unassembled WGS sequence"/>
</dbReference>
<evidence type="ECO:0000259" key="3">
    <source>
        <dbReference type="Pfam" id="PF19413"/>
    </source>
</evidence>
<organism evidence="4 5">
    <name type="scientific">Croceitalea vernalis</name>
    <dbReference type="NCBI Taxonomy" id="3075599"/>
    <lineage>
        <taxon>Bacteria</taxon>
        <taxon>Pseudomonadati</taxon>
        <taxon>Bacteroidota</taxon>
        <taxon>Flavobacteriia</taxon>
        <taxon>Flavobacteriales</taxon>
        <taxon>Flavobacteriaceae</taxon>
        <taxon>Croceitalea</taxon>
    </lineage>
</organism>
<dbReference type="InterPro" id="IPR011990">
    <property type="entry name" value="TPR-like_helical_dom_sf"/>
</dbReference>
<dbReference type="SUPFAM" id="SSF48452">
    <property type="entry name" value="TPR-like"/>
    <property type="match status" value="1"/>
</dbReference>
<dbReference type="Pfam" id="PF19413">
    <property type="entry name" value="YaiO"/>
    <property type="match status" value="1"/>
</dbReference>
<sequence length="443" mass="50665">MRNYQQTYFLLFLIVLGSKVFSQDLASMNFEDDNFEEAYELAHEGKYNSAKKILVDNPSSTSENLDALFLLASTYSWNGQYEKARNEFNKILSQDKSKRGVWISAIKNELYAKTNAIALGLANKALVYIEHDKELQRLMDLAMEGISNTKYAEKGWYNVETNLKSAKASKKQLKNETKKVSNKKEVAENEEAKSDEIDIESKNRIGVNNGFTIFNERYDPVIFSSVSFRRQTKIGALIPKINYSNRNGVHGLQYDIDFYPKFLKRFYAYLNYGYSNASIYPSQKFGGDIYMNLPNAMEFSAGGRYLSTRTQTVKAITNSLGYYKGNYYYSLRSFVSPREGNLWSISGNLLVRKYLKDAENFMGVSIGMGFSPELQQLIVGDDLLSETVLYVESQRINMQYQFTTKKSPNIYRANLGVSRQELAFDSGNFFFAISAGMSYQVKF</sequence>
<accession>A0ABU3BH74</accession>
<keyword evidence="1" id="KW-0802">TPR repeat</keyword>
<feature type="repeat" description="TPR" evidence="1">
    <location>
        <begin position="65"/>
        <end position="98"/>
    </location>
</feature>
<dbReference type="InterPro" id="IPR030887">
    <property type="entry name" value="Beta-barrel_YaiO"/>
</dbReference>
<dbReference type="RefSeq" id="WP_311387560.1">
    <property type="nucleotide sequence ID" value="NZ_JAVRHU010000002.1"/>
</dbReference>
<dbReference type="InterPro" id="IPR019734">
    <property type="entry name" value="TPR_rpt"/>
</dbReference>
<name>A0ABU3BH74_9FLAO</name>
<evidence type="ECO:0000313" key="4">
    <source>
        <dbReference type="EMBL" id="MDT0621489.1"/>
    </source>
</evidence>
<feature type="region of interest" description="Disordered" evidence="2">
    <location>
        <begin position="170"/>
        <end position="193"/>
    </location>
</feature>